<dbReference type="SMART" id="SM00336">
    <property type="entry name" value="BBOX"/>
    <property type="match status" value="1"/>
</dbReference>
<evidence type="ECO:0000256" key="3">
    <source>
        <dbReference type="ARBA" id="ARBA00012483"/>
    </source>
</evidence>
<dbReference type="PANTHER" id="PTHR24104:SF50">
    <property type="entry name" value="SMP-30_GLUCONOLACTONASE_LRE-LIKE REGION DOMAIN-CONTAINING PROTEIN"/>
    <property type="match status" value="1"/>
</dbReference>
<comment type="catalytic activity">
    <reaction evidence="1">
        <text>S-ubiquitinyl-[E2 ubiquitin-conjugating enzyme]-L-cysteine + [acceptor protein]-L-lysine = [E2 ubiquitin-conjugating enzyme]-L-cysteine + N(6)-ubiquitinyl-[acceptor protein]-L-lysine.</text>
        <dbReference type="EC" id="2.3.2.27"/>
    </reaction>
</comment>
<comment type="similarity">
    <text evidence="2">Belongs to the TRIM/RBCC family.</text>
</comment>
<keyword evidence="6" id="KW-0677">Repeat</keyword>
<dbReference type="InterPro" id="IPR001841">
    <property type="entry name" value="Znf_RING"/>
</dbReference>
<dbReference type="PROSITE" id="PS50089">
    <property type="entry name" value="ZF_RING_2"/>
    <property type="match status" value="1"/>
</dbReference>
<dbReference type="Pfam" id="PF01436">
    <property type="entry name" value="NHL"/>
    <property type="match status" value="3"/>
</dbReference>
<keyword evidence="7 9" id="KW-0863">Zinc-finger</keyword>
<reference evidence="14" key="1">
    <citation type="journal article" date="2008" name="Nature">
        <title>The amphioxus genome and the evolution of the chordate karyotype.</title>
        <authorList>
            <consortium name="US DOE Joint Genome Institute (JGI-PGF)"/>
            <person name="Putnam N.H."/>
            <person name="Butts T."/>
            <person name="Ferrier D.E.K."/>
            <person name="Furlong R.F."/>
            <person name="Hellsten U."/>
            <person name="Kawashima T."/>
            <person name="Robinson-Rechavi M."/>
            <person name="Shoguchi E."/>
            <person name="Terry A."/>
            <person name="Yu J.-K."/>
            <person name="Benito-Gutierrez E.L."/>
            <person name="Dubchak I."/>
            <person name="Garcia-Fernandez J."/>
            <person name="Gibson-Brown J.J."/>
            <person name="Grigoriev I.V."/>
            <person name="Horton A.C."/>
            <person name="de Jong P.J."/>
            <person name="Jurka J."/>
            <person name="Kapitonov V.V."/>
            <person name="Kohara Y."/>
            <person name="Kuroki Y."/>
            <person name="Lindquist E."/>
            <person name="Lucas S."/>
            <person name="Osoegawa K."/>
            <person name="Pennacchio L.A."/>
            <person name="Salamov A.A."/>
            <person name="Satou Y."/>
            <person name="Sauka-Spengler T."/>
            <person name="Schmutz J."/>
            <person name="Shin-I T."/>
            <person name="Toyoda A."/>
            <person name="Bronner-Fraser M."/>
            <person name="Fujiyama A."/>
            <person name="Holland L.Z."/>
            <person name="Holland P.W.H."/>
            <person name="Satoh N."/>
            <person name="Rokhsar D.S."/>
        </authorList>
    </citation>
    <scope>NUCLEOTIDE SEQUENCE [LARGE SCALE GENOMIC DNA]</scope>
    <source>
        <strain evidence="14">S238N-H82</strain>
        <tissue evidence="14">Testes</tissue>
    </source>
</reference>
<dbReference type="InterPro" id="IPR013083">
    <property type="entry name" value="Znf_RING/FYVE/PHD"/>
</dbReference>
<organism>
    <name type="scientific">Branchiostoma floridae</name>
    <name type="common">Florida lancelet</name>
    <name type="synonym">Amphioxus</name>
    <dbReference type="NCBI Taxonomy" id="7739"/>
    <lineage>
        <taxon>Eukaryota</taxon>
        <taxon>Metazoa</taxon>
        <taxon>Chordata</taxon>
        <taxon>Cephalochordata</taxon>
        <taxon>Leptocardii</taxon>
        <taxon>Amphioxiformes</taxon>
        <taxon>Branchiostomatidae</taxon>
        <taxon>Branchiostoma</taxon>
    </lineage>
</organism>
<dbReference type="Gene3D" id="3.30.160.60">
    <property type="entry name" value="Classic Zinc Finger"/>
    <property type="match status" value="1"/>
</dbReference>
<dbReference type="PROSITE" id="PS51125">
    <property type="entry name" value="NHL"/>
    <property type="match status" value="3"/>
</dbReference>
<feature type="repeat" description="NHL" evidence="10">
    <location>
        <begin position="395"/>
        <end position="435"/>
    </location>
</feature>
<keyword evidence="8" id="KW-0862">Zinc</keyword>
<dbReference type="AlphaFoldDB" id="C3YKL3"/>
<evidence type="ECO:0000256" key="1">
    <source>
        <dbReference type="ARBA" id="ARBA00000900"/>
    </source>
</evidence>
<dbReference type="InterPro" id="IPR050952">
    <property type="entry name" value="TRIM-NHL_E3_ligases"/>
</dbReference>
<dbReference type="Gene3D" id="2.120.10.30">
    <property type="entry name" value="TolB, C-terminal domain"/>
    <property type="match status" value="1"/>
</dbReference>
<dbReference type="SUPFAM" id="SSF57850">
    <property type="entry name" value="RING/U-box"/>
    <property type="match status" value="1"/>
</dbReference>
<dbReference type="InterPro" id="IPR017907">
    <property type="entry name" value="Znf_RING_CS"/>
</dbReference>
<evidence type="ECO:0000313" key="14">
    <source>
        <dbReference type="EMBL" id="EEN59081.1"/>
    </source>
</evidence>
<dbReference type="InterPro" id="IPR001258">
    <property type="entry name" value="NHL_repeat"/>
</dbReference>
<dbReference type="eggNOG" id="KOG2177">
    <property type="taxonomic scope" value="Eukaryota"/>
</dbReference>
<feature type="region of interest" description="Disordered" evidence="11">
    <location>
        <begin position="344"/>
        <end position="389"/>
    </location>
</feature>
<gene>
    <name evidence="14" type="ORF">BRAFLDRAFT_63298</name>
</gene>
<evidence type="ECO:0000256" key="4">
    <source>
        <dbReference type="ARBA" id="ARBA00022553"/>
    </source>
</evidence>
<feature type="domain" description="RING-type" evidence="12">
    <location>
        <begin position="18"/>
        <end position="58"/>
    </location>
</feature>
<feature type="repeat" description="NHL" evidence="10">
    <location>
        <begin position="574"/>
        <end position="602"/>
    </location>
</feature>
<evidence type="ECO:0000256" key="5">
    <source>
        <dbReference type="ARBA" id="ARBA00022723"/>
    </source>
</evidence>
<dbReference type="PROSITE" id="PS50119">
    <property type="entry name" value="ZF_BBOX"/>
    <property type="match status" value="1"/>
</dbReference>
<evidence type="ECO:0000256" key="9">
    <source>
        <dbReference type="PROSITE-ProRule" id="PRU00024"/>
    </source>
</evidence>
<dbReference type="EC" id="2.3.2.27" evidence="3"/>
<dbReference type="PROSITE" id="PS00518">
    <property type="entry name" value="ZF_RING_1"/>
    <property type="match status" value="1"/>
</dbReference>
<evidence type="ECO:0000256" key="2">
    <source>
        <dbReference type="ARBA" id="ARBA00008518"/>
    </source>
</evidence>
<dbReference type="InterPro" id="IPR011042">
    <property type="entry name" value="6-blade_b-propeller_TolB-like"/>
</dbReference>
<keyword evidence="5" id="KW-0479">Metal-binding</keyword>
<evidence type="ECO:0000256" key="6">
    <source>
        <dbReference type="ARBA" id="ARBA00022737"/>
    </source>
</evidence>
<protein>
    <recommendedName>
        <fullName evidence="3">RING-type E3 ubiquitin transferase</fullName>
        <ecNumber evidence="3">2.3.2.27</ecNumber>
    </recommendedName>
</protein>
<dbReference type="Gene3D" id="3.30.40.10">
    <property type="entry name" value="Zinc/RING finger domain, C3HC4 (zinc finger)"/>
    <property type="match status" value="1"/>
</dbReference>
<proteinExistence type="inferred from homology"/>
<evidence type="ECO:0000259" key="12">
    <source>
        <dbReference type="PROSITE" id="PS50089"/>
    </source>
</evidence>
<dbReference type="SUPFAM" id="SSF57845">
    <property type="entry name" value="B-box zinc-binding domain"/>
    <property type="match status" value="1"/>
</dbReference>
<evidence type="ECO:0000256" key="7">
    <source>
        <dbReference type="ARBA" id="ARBA00022771"/>
    </source>
</evidence>
<dbReference type="SUPFAM" id="SSF101898">
    <property type="entry name" value="NHL repeat"/>
    <property type="match status" value="1"/>
</dbReference>
<evidence type="ECO:0000259" key="13">
    <source>
        <dbReference type="PROSITE" id="PS50119"/>
    </source>
</evidence>
<dbReference type="FunFam" id="2.120.10.30:FF:000064">
    <property type="entry name" value="Uncharacterized protein"/>
    <property type="match status" value="1"/>
</dbReference>
<evidence type="ECO:0000256" key="8">
    <source>
        <dbReference type="ARBA" id="ARBA00022833"/>
    </source>
</evidence>
<sequence length="694" mass="77670">MAAAPSTLREQIREELTCSICLELFTRPKVLPCQHTFCQDCIQFHALVQIPFQCPVCRQQVRLTPKEVPGMQDSRIVANLCERLKKQETLPGEVKEEHQSTNKCILHSSKELKLYCKQCQMPVCELCLEEKHDNHRTTTVNVAAQERSSTDQALINEGRNILNSYCSFIRDLRETEKTLDEQKQQRDNSIIQAYNQMVKTMVQQLKQSKDYLLSESQQNHSENLERIQNGRGIVLADVNELSTACDQAEQKMKQGVVEFLSQQTALTEVVEKYRGKAVLTPVQTQPAVFHPTDTTLAVLGHMTVHPLPSAPIPAAPAVREKSHRHGNQELQSLTSALIPAAPVARGKGHHQGNQEIKSLPSAPMPFASTTTNDSSQVTGHHHGNQRQWEDQPLMFGGEGSGTGYFSNPTGVTVSERGQIFVADRENQRIQVFILQGTFVRKFTTRVFPDSEDSCYCFTSSLSDGQKMRPYDVAMDGKGKLWVLGILDVHTEFAVQYNKHGEVLRSFELKSTGWAKRVAVDARRNHILITQTTGDRDNRQGEVLVFRPDGTLVRTMGGDSKTDFFNMGQPQGMKFPQYLTVDGEGNILVTDCDSHCVVVYNEHGQFLFQFGSKGSGEGQLDYPLGICTDRAGNIIVADYGNNRVEMFDKTGRFLKHIATDLDAPLAIAMATQGQLVVTCFHKLSNIHKVAVFNNY</sequence>
<evidence type="ECO:0000256" key="10">
    <source>
        <dbReference type="PROSITE-ProRule" id="PRU00504"/>
    </source>
</evidence>
<dbReference type="EMBL" id="GG666523">
    <property type="protein sequence ID" value="EEN59081.1"/>
    <property type="molecule type" value="Genomic_DNA"/>
</dbReference>
<dbReference type="PANTHER" id="PTHR24104">
    <property type="entry name" value="E3 UBIQUITIN-PROTEIN LIGASE NHLRC1-RELATED"/>
    <property type="match status" value="1"/>
</dbReference>
<dbReference type="Pfam" id="PF00643">
    <property type="entry name" value="zf-B_box"/>
    <property type="match status" value="1"/>
</dbReference>
<dbReference type="Pfam" id="PF13445">
    <property type="entry name" value="zf-RING_UBOX"/>
    <property type="match status" value="1"/>
</dbReference>
<feature type="repeat" description="NHL" evidence="10">
    <location>
        <begin position="606"/>
        <end position="649"/>
    </location>
</feature>
<dbReference type="SMART" id="SM00184">
    <property type="entry name" value="RING"/>
    <property type="match status" value="1"/>
</dbReference>
<feature type="domain" description="B box-type" evidence="13">
    <location>
        <begin position="99"/>
        <end position="140"/>
    </location>
</feature>
<dbReference type="CDD" id="cd19756">
    <property type="entry name" value="Bbox2"/>
    <property type="match status" value="1"/>
</dbReference>
<name>C3YKL3_BRAFL</name>
<dbReference type="InterPro" id="IPR000315">
    <property type="entry name" value="Znf_B-box"/>
</dbReference>
<keyword evidence="4" id="KW-0597">Phosphoprotein</keyword>
<accession>C3YKL3</accession>
<dbReference type="GO" id="GO:0008270">
    <property type="term" value="F:zinc ion binding"/>
    <property type="evidence" value="ECO:0007669"/>
    <property type="project" value="UniProtKB-KW"/>
</dbReference>
<evidence type="ECO:0000256" key="11">
    <source>
        <dbReference type="SAM" id="MobiDB-lite"/>
    </source>
</evidence>
<dbReference type="InterPro" id="IPR027370">
    <property type="entry name" value="Znf-RING_euk"/>
</dbReference>
<feature type="compositionally biased region" description="Polar residues" evidence="11">
    <location>
        <begin position="367"/>
        <end position="378"/>
    </location>
</feature>
<dbReference type="GO" id="GO:0061630">
    <property type="term" value="F:ubiquitin protein ligase activity"/>
    <property type="evidence" value="ECO:0007669"/>
    <property type="project" value="UniProtKB-EC"/>
</dbReference>
<dbReference type="InParanoid" id="C3YKL3"/>